<feature type="domain" description="RING-type" evidence="10">
    <location>
        <begin position="215"/>
        <end position="265"/>
    </location>
</feature>
<keyword evidence="7 9" id="KW-0472">Membrane</keyword>
<feature type="transmembrane region" description="Helical" evidence="9">
    <location>
        <begin position="66"/>
        <end position="84"/>
    </location>
</feature>
<dbReference type="AlphaFoldDB" id="A0A8J2QVH8"/>
<evidence type="ECO:0000256" key="7">
    <source>
        <dbReference type="ARBA" id="ARBA00023136"/>
    </source>
</evidence>
<dbReference type="GO" id="GO:0036503">
    <property type="term" value="P:ERAD pathway"/>
    <property type="evidence" value="ECO:0007669"/>
    <property type="project" value="TreeGrafter"/>
</dbReference>
<evidence type="ECO:0000256" key="3">
    <source>
        <dbReference type="ARBA" id="ARBA00022723"/>
    </source>
</evidence>
<name>A0A8J2QVH8_9NEOP</name>
<keyword evidence="5" id="KW-0862">Zinc</keyword>
<evidence type="ECO:0000256" key="1">
    <source>
        <dbReference type="ARBA" id="ARBA00004141"/>
    </source>
</evidence>
<dbReference type="InterPro" id="IPR013083">
    <property type="entry name" value="Znf_RING/FYVE/PHD"/>
</dbReference>
<dbReference type="GO" id="GO:0000139">
    <property type="term" value="C:Golgi membrane"/>
    <property type="evidence" value="ECO:0007669"/>
    <property type="project" value="TreeGrafter"/>
</dbReference>
<sequence>MDLHRPLDGNKSYNDMTPEEKLRYDHMQMHEKHKGHESMHLTMIFVLIGSLVVAQIIVSQWKQRHYRSYSVFTMVAMWSIPVILSLKEGWIRFIMFWLIFTSCTGLVIWKSSHKPMSASTPRLVYKWFYFLYKASCCVGVFGYIVMILTLMSVNTFFGSKPQAWLDLALMCLFYGLYFGTLGRDVADYCSDKMATSIGYYTREGMPTRHLESNVCAVCGNELLVSEHEEGVIENTYKLPCSHVFHEFCIRGWCIVGKKQTCPYCKEKVDLKMMFTNPWDRPQLLFGQLLDWIRWVVAWQPLVLFFAQAVNWLLGLE</sequence>
<dbReference type="GO" id="GO:0005789">
    <property type="term" value="C:endoplasmic reticulum membrane"/>
    <property type="evidence" value="ECO:0007669"/>
    <property type="project" value="TreeGrafter"/>
</dbReference>
<keyword evidence="3" id="KW-0479">Metal-binding</keyword>
<protein>
    <submittedName>
        <fullName evidence="11">(African queen) hypothetical protein</fullName>
    </submittedName>
</protein>
<keyword evidence="2 9" id="KW-0812">Transmembrane</keyword>
<dbReference type="SMART" id="SM00184">
    <property type="entry name" value="RING"/>
    <property type="match status" value="1"/>
</dbReference>
<evidence type="ECO:0000256" key="8">
    <source>
        <dbReference type="PROSITE-ProRule" id="PRU00175"/>
    </source>
</evidence>
<dbReference type="FunFam" id="3.30.40.10:FF:000074">
    <property type="entry name" value="Ring finger protein 121"/>
    <property type="match status" value="1"/>
</dbReference>
<proteinExistence type="predicted"/>
<dbReference type="PANTHER" id="PTHR13407:SF0">
    <property type="entry name" value="FI05221P"/>
    <property type="match status" value="1"/>
</dbReference>
<feature type="transmembrane region" description="Helical" evidence="9">
    <location>
        <begin position="130"/>
        <end position="151"/>
    </location>
</feature>
<feature type="transmembrane region" description="Helical" evidence="9">
    <location>
        <begin position="39"/>
        <end position="59"/>
    </location>
</feature>
<dbReference type="InterPro" id="IPR040176">
    <property type="entry name" value="RNF121/RNF175"/>
</dbReference>
<evidence type="ECO:0000313" key="11">
    <source>
        <dbReference type="EMBL" id="CAG9571998.1"/>
    </source>
</evidence>
<reference evidence="11" key="1">
    <citation type="submission" date="2021-09" db="EMBL/GenBank/DDBJ databases">
        <authorList>
            <person name="Martin H S."/>
        </authorList>
    </citation>
    <scope>NUCLEOTIDE SEQUENCE</scope>
</reference>
<evidence type="ECO:0000256" key="2">
    <source>
        <dbReference type="ARBA" id="ARBA00022692"/>
    </source>
</evidence>
<comment type="subcellular location">
    <subcellularLocation>
        <location evidence="1">Membrane</location>
        <topology evidence="1">Multi-pass membrane protein</topology>
    </subcellularLocation>
</comment>
<evidence type="ECO:0000256" key="9">
    <source>
        <dbReference type="SAM" id="Phobius"/>
    </source>
</evidence>
<organism evidence="11 12">
    <name type="scientific">Danaus chrysippus</name>
    <name type="common">African queen</name>
    <dbReference type="NCBI Taxonomy" id="151541"/>
    <lineage>
        <taxon>Eukaryota</taxon>
        <taxon>Metazoa</taxon>
        <taxon>Ecdysozoa</taxon>
        <taxon>Arthropoda</taxon>
        <taxon>Hexapoda</taxon>
        <taxon>Insecta</taxon>
        <taxon>Pterygota</taxon>
        <taxon>Neoptera</taxon>
        <taxon>Endopterygota</taxon>
        <taxon>Lepidoptera</taxon>
        <taxon>Glossata</taxon>
        <taxon>Ditrysia</taxon>
        <taxon>Papilionoidea</taxon>
        <taxon>Nymphalidae</taxon>
        <taxon>Danainae</taxon>
        <taxon>Danaini</taxon>
        <taxon>Danaina</taxon>
        <taxon>Danaus</taxon>
        <taxon>Anosia</taxon>
    </lineage>
</organism>
<keyword evidence="12" id="KW-1185">Reference proteome</keyword>
<comment type="caution">
    <text evidence="11">The sequence shown here is derived from an EMBL/GenBank/DDBJ whole genome shotgun (WGS) entry which is preliminary data.</text>
</comment>
<dbReference type="PROSITE" id="PS50089">
    <property type="entry name" value="ZF_RING_2"/>
    <property type="match status" value="1"/>
</dbReference>
<accession>A0A8J2QVH8</accession>
<dbReference type="EMBL" id="CAKASE010000067">
    <property type="protein sequence ID" value="CAG9571998.1"/>
    <property type="molecule type" value="Genomic_DNA"/>
</dbReference>
<keyword evidence="6 9" id="KW-1133">Transmembrane helix</keyword>
<dbReference type="Proteomes" id="UP000789524">
    <property type="component" value="Unassembled WGS sequence"/>
</dbReference>
<evidence type="ECO:0000256" key="5">
    <source>
        <dbReference type="ARBA" id="ARBA00022833"/>
    </source>
</evidence>
<feature type="transmembrane region" description="Helical" evidence="9">
    <location>
        <begin position="90"/>
        <end position="109"/>
    </location>
</feature>
<dbReference type="OrthoDB" id="446635at2759"/>
<evidence type="ECO:0000256" key="4">
    <source>
        <dbReference type="ARBA" id="ARBA00022771"/>
    </source>
</evidence>
<keyword evidence="4 8" id="KW-0863">Zinc-finger</keyword>
<dbReference type="GO" id="GO:0061630">
    <property type="term" value="F:ubiquitin protein ligase activity"/>
    <property type="evidence" value="ECO:0007669"/>
    <property type="project" value="TreeGrafter"/>
</dbReference>
<dbReference type="Gene3D" id="3.30.40.10">
    <property type="entry name" value="Zinc/RING finger domain, C3HC4 (zinc finger)"/>
    <property type="match status" value="1"/>
</dbReference>
<evidence type="ECO:0000313" key="12">
    <source>
        <dbReference type="Proteomes" id="UP000789524"/>
    </source>
</evidence>
<dbReference type="GO" id="GO:0008270">
    <property type="term" value="F:zinc ion binding"/>
    <property type="evidence" value="ECO:0007669"/>
    <property type="project" value="UniProtKB-KW"/>
</dbReference>
<dbReference type="InterPro" id="IPR001841">
    <property type="entry name" value="Znf_RING"/>
</dbReference>
<feature type="transmembrane region" description="Helical" evidence="9">
    <location>
        <begin position="163"/>
        <end position="182"/>
    </location>
</feature>
<evidence type="ECO:0000256" key="6">
    <source>
        <dbReference type="ARBA" id="ARBA00022989"/>
    </source>
</evidence>
<gene>
    <name evidence="11" type="ORF">DCHRY22_LOCUS10056</name>
</gene>
<dbReference type="CDD" id="cd16475">
    <property type="entry name" value="RING-H2_RNF121-like"/>
    <property type="match status" value="1"/>
</dbReference>
<dbReference type="SUPFAM" id="SSF57850">
    <property type="entry name" value="RING/U-box"/>
    <property type="match status" value="1"/>
</dbReference>
<dbReference type="Pfam" id="PF13639">
    <property type="entry name" value="zf-RING_2"/>
    <property type="match status" value="1"/>
</dbReference>
<dbReference type="PANTHER" id="PTHR13407">
    <property type="entry name" value="RNF121 PROTEIN"/>
    <property type="match status" value="1"/>
</dbReference>
<evidence type="ECO:0000259" key="10">
    <source>
        <dbReference type="PROSITE" id="PS50089"/>
    </source>
</evidence>